<dbReference type="RefSeq" id="WP_103678234.1">
    <property type="nucleotide sequence ID" value="NZ_PQGD01000013.1"/>
</dbReference>
<feature type="signal peptide" evidence="1">
    <location>
        <begin position="1"/>
        <end position="22"/>
    </location>
</feature>
<comment type="caution">
    <text evidence="3">The sequence shown here is derived from an EMBL/GenBank/DDBJ whole genome shotgun (WGS) entry which is preliminary data.</text>
</comment>
<dbReference type="EMBL" id="PQGD01000013">
    <property type="protein sequence ID" value="POP47038.1"/>
    <property type="molecule type" value="Genomic_DNA"/>
</dbReference>
<dbReference type="EMBL" id="PQGE01000025">
    <property type="protein sequence ID" value="POP41609.1"/>
    <property type="molecule type" value="Genomic_DNA"/>
</dbReference>
<evidence type="ECO:0000313" key="5">
    <source>
        <dbReference type="Proteomes" id="UP000247005"/>
    </source>
</evidence>
<protein>
    <recommendedName>
        <fullName evidence="6">DUF3617 domain-containing protein</fullName>
    </recommendedName>
</protein>
<reference evidence="4 5" key="1">
    <citation type="submission" date="2018-01" db="EMBL/GenBank/DDBJ databases">
        <title>Superficieibacter electus gen. nov., sp. nov., an extended-spectrum beta-lactamase possessing member of the Enterobacteriaceae family, isolated from intensive care unit surfaces.</title>
        <authorList>
            <person name="Potter R.F."/>
            <person name="D'Souza A.W."/>
        </authorList>
    </citation>
    <scope>NUCLEOTIDE SEQUENCE [LARGE SCALE GENOMIC DNA]</scope>
    <source>
        <strain evidence="3 5">BP-1</strain>
        <strain evidence="2 4">BP-2</strain>
    </source>
</reference>
<gene>
    <name evidence="3" type="ORF">CHU32_16990</name>
    <name evidence="2" type="ORF">CHU33_22270</name>
</gene>
<proteinExistence type="predicted"/>
<dbReference type="AlphaFoldDB" id="A0A2P5GMH8"/>
<name>A0A2P5GMH8_9ENTR</name>
<accession>A0A2P5GMH8</accession>
<evidence type="ECO:0000313" key="3">
    <source>
        <dbReference type="EMBL" id="POP47038.1"/>
    </source>
</evidence>
<keyword evidence="4" id="KW-1185">Reference proteome</keyword>
<evidence type="ECO:0000313" key="2">
    <source>
        <dbReference type="EMBL" id="POP41609.1"/>
    </source>
</evidence>
<dbReference type="Proteomes" id="UP000247005">
    <property type="component" value="Unassembled WGS sequence"/>
</dbReference>
<evidence type="ECO:0000256" key="1">
    <source>
        <dbReference type="SAM" id="SignalP"/>
    </source>
</evidence>
<evidence type="ECO:0008006" key="6">
    <source>
        <dbReference type="Google" id="ProtNLM"/>
    </source>
</evidence>
<organism evidence="3 5">
    <name type="scientific">Superficieibacter electus</name>
    <dbReference type="NCBI Taxonomy" id="2022662"/>
    <lineage>
        <taxon>Bacteria</taxon>
        <taxon>Pseudomonadati</taxon>
        <taxon>Pseudomonadota</taxon>
        <taxon>Gammaproteobacteria</taxon>
        <taxon>Enterobacterales</taxon>
        <taxon>Enterobacteriaceae</taxon>
        <taxon>Superficieibacter</taxon>
    </lineage>
</organism>
<sequence>MKNLALIAISLFTMAGIQSASALDIQPGEWSMQVTGQPKSGLICVTPAMVKQYKLTTAGQEQSKDGCHSKILENTDTKLVTDLKCEKPEGKIDTHIVVVKKSDTEVITTTNLNIDASGKKVSTDMTSVQTFVSKDCSAAAVPAK</sequence>
<dbReference type="InterPro" id="IPR022061">
    <property type="entry name" value="DUF3617"/>
</dbReference>
<evidence type="ECO:0000313" key="4">
    <source>
        <dbReference type="Proteomes" id="UP000237073"/>
    </source>
</evidence>
<dbReference type="Proteomes" id="UP000237073">
    <property type="component" value="Unassembled WGS sequence"/>
</dbReference>
<keyword evidence="1" id="KW-0732">Signal</keyword>
<dbReference type="OrthoDB" id="7003228at2"/>
<dbReference type="Pfam" id="PF12276">
    <property type="entry name" value="DUF3617"/>
    <property type="match status" value="1"/>
</dbReference>
<feature type="chain" id="PRO_5015144779" description="DUF3617 domain-containing protein" evidence="1">
    <location>
        <begin position="23"/>
        <end position="144"/>
    </location>
</feature>